<dbReference type="InterPro" id="IPR042081">
    <property type="entry name" value="RNA_2'-PTrans_C"/>
</dbReference>
<evidence type="ECO:0000256" key="2">
    <source>
        <dbReference type="ARBA" id="ARBA00009836"/>
    </source>
</evidence>
<evidence type="ECO:0000256" key="1">
    <source>
        <dbReference type="ARBA" id="ARBA00003343"/>
    </source>
</evidence>
<dbReference type="InterPro" id="IPR042080">
    <property type="entry name" value="RNA_2'-PTrans_N"/>
</dbReference>
<gene>
    <name evidence="8" type="ORF">GLOTRDRAFT_39589</name>
</gene>
<comment type="function">
    <text evidence="1">Catalyzes the last step of tRNA splicing, the transfer of the splice junction 2'-phosphate from ligated tRNA to NAD to produce ADP-ribose 1''-2'' cyclic phosphate.</text>
</comment>
<evidence type="ECO:0000256" key="4">
    <source>
        <dbReference type="ARBA" id="ARBA00022679"/>
    </source>
</evidence>
<dbReference type="Pfam" id="PF01885">
    <property type="entry name" value="PTS_2-RNA"/>
    <property type="match status" value="1"/>
</dbReference>
<evidence type="ECO:0000256" key="7">
    <source>
        <dbReference type="SAM" id="MobiDB-lite"/>
    </source>
</evidence>
<dbReference type="OrthoDB" id="419694at2759"/>
<evidence type="ECO:0000256" key="6">
    <source>
        <dbReference type="ARBA" id="ARBA00047949"/>
    </source>
</evidence>
<dbReference type="Proteomes" id="UP000030669">
    <property type="component" value="Unassembled WGS sequence"/>
</dbReference>
<evidence type="ECO:0000256" key="5">
    <source>
        <dbReference type="ARBA" id="ARBA00023027"/>
    </source>
</evidence>
<evidence type="ECO:0000256" key="3">
    <source>
        <dbReference type="ARBA" id="ARBA00012007"/>
    </source>
</evidence>
<dbReference type="Gene3D" id="1.10.10.970">
    <property type="entry name" value="RNA 2'-phosphotransferase, Tpt1/KptA family, N-terminal domain"/>
    <property type="match status" value="1"/>
</dbReference>
<feature type="compositionally biased region" description="Polar residues" evidence="7">
    <location>
        <begin position="257"/>
        <end position="274"/>
    </location>
</feature>
<sequence>MRGNPRDSPEIRVSKTLSWILRHGAQSEKIEMRPDGYVRVSDIVSFAIISSKFQGVDFETVENIVKNNDKQRYKMVKEPDPKSPTNEEVWWIRANQGHSIKTVAVDMKRITSAWDIPTGIAVHGTTLEAWSLIAQKGLSKMRRNHIHLAQGVPGSGVLSGMRRSSQILIYINVQKAIDAGIEFFLSENGVVLTPGNAKGYLEPSFFKKVERIEGKNRVPLPEWDSPDPEYDKLQEEAAVTVEGMTGGNPDALAVQPLQSEQAQEVVKSENSLVDQTEKLSI</sequence>
<dbReference type="PANTHER" id="PTHR12684:SF2">
    <property type="entry name" value="TRNA 2'-PHOSPHOTRANSFERASE 1"/>
    <property type="match status" value="1"/>
</dbReference>
<dbReference type="AlphaFoldDB" id="S7RQ84"/>
<keyword evidence="4" id="KW-0808">Transferase</keyword>
<dbReference type="EMBL" id="KB469300">
    <property type="protein sequence ID" value="EPQ56750.1"/>
    <property type="molecule type" value="Genomic_DNA"/>
</dbReference>
<accession>S7RQ84</accession>
<dbReference type="Gene3D" id="3.20.170.30">
    <property type="match status" value="1"/>
</dbReference>
<dbReference type="HOGENOM" id="CLU_052998_1_0_1"/>
<evidence type="ECO:0000313" key="9">
    <source>
        <dbReference type="Proteomes" id="UP000030669"/>
    </source>
</evidence>
<dbReference type="OMA" id="RHGASQM"/>
<dbReference type="PANTHER" id="PTHR12684">
    <property type="entry name" value="PUTATIVE PHOSPHOTRANSFERASE"/>
    <property type="match status" value="1"/>
</dbReference>
<comment type="similarity">
    <text evidence="2">Belongs to the KptA/TPT1 family.</text>
</comment>
<dbReference type="STRING" id="670483.S7RQ84"/>
<comment type="catalytic activity">
    <reaction evidence="6">
        <text>2'-phospho-[ligated tRNA] + NAD(+) = mature tRNA + ADP-alpha-D-ribose 1'',2''-cyclic phosphate + nicotinamide</text>
        <dbReference type="Rhea" id="RHEA:23324"/>
        <dbReference type="Rhea" id="RHEA-COMP:11106"/>
        <dbReference type="Rhea" id="RHEA-COMP:11107"/>
        <dbReference type="ChEBI" id="CHEBI:17154"/>
        <dbReference type="ChEBI" id="CHEBI:57540"/>
        <dbReference type="ChEBI" id="CHEBI:76596"/>
        <dbReference type="ChEBI" id="CHEBI:82883"/>
        <dbReference type="ChEBI" id="CHEBI:85027"/>
        <dbReference type="EC" id="2.7.1.160"/>
    </reaction>
</comment>
<dbReference type="KEGG" id="gtr:GLOTRDRAFT_39589"/>
<evidence type="ECO:0000313" key="8">
    <source>
        <dbReference type="EMBL" id="EPQ56750.1"/>
    </source>
</evidence>
<keyword evidence="5" id="KW-0520">NAD</keyword>
<dbReference type="eggNOG" id="KOG2278">
    <property type="taxonomic scope" value="Eukaryota"/>
</dbReference>
<protein>
    <recommendedName>
        <fullName evidence="3">2'-phosphotransferase</fullName>
        <ecNumber evidence="3">2.7.1.160</ecNumber>
    </recommendedName>
</protein>
<dbReference type="GO" id="GO:0000215">
    <property type="term" value="F:tRNA 2'-phosphotransferase activity"/>
    <property type="evidence" value="ECO:0007669"/>
    <property type="project" value="UniProtKB-EC"/>
</dbReference>
<dbReference type="InterPro" id="IPR002745">
    <property type="entry name" value="Ptrans_KptA/Tpt1"/>
</dbReference>
<keyword evidence="9" id="KW-1185">Reference proteome</keyword>
<reference evidence="8 9" key="1">
    <citation type="journal article" date="2012" name="Science">
        <title>The Paleozoic origin of enzymatic lignin decomposition reconstructed from 31 fungal genomes.</title>
        <authorList>
            <person name="Floudas D."/>
            <person name="Binder M."/>
            <person name="Riley R."/>
            <person name="Barry K."/>
            <person name="Blanchette R.A."/>
            <person name="Henrissat B."/>
            <person name="Martinez A.T."/>
            <person name="Otillar R."/>
            <person name="Spatafora J.W."/>
            <person name="Yadav J.S."/>
            <person name="Aerts A."/>
            <person name="Benoit I."/>
            <person name="Boyd A."/>
            <person name="Carlson A."/>
            <person name="Copeland A."/>
            <person name="Coutinho P.M."/>
            <person name="de Vries R.P."/>
            <person name="Ferreira P."/>
            <person name="Findley K."/>
            <person name="Foster B."/>
            <person name="Gaskell J."/>
            <person name="Glotzer D."/>
            <person name="Gorecki P."/>
            <person name="Heitman J."/>
            <person name="Hesse C."/>
            <person name="Hori C."/>
            <person name="Igarashi K."/>
            <person name="Jurgens J.A."/>
            <person name="Kallen N."/>
            <person name="Kersten P."/>
            <person name="Kohler A."/>
            <person name="Kuees U."/>
            <person name="Kumar T.K.A."/>
            <person name="Kuo A."/>
            <person name="LaButti K."/>
            <person name="Larrondo L.F."/>
            <person name="Lindquist E."/>
            <person name="Ling A."/>
            <person name="Lombard V."/>
            <person name="Lucas S."/>
            <person name="Lundell T."/>
            <person name="Martin R."/>
            <person name="McLaughlin D.J."/>
            <person name="Morgenstern I."/>
            <person name="Morin E."/>
            <person name="Murat C."/>
            <person name="Nagy L.G."/>
            <person name="Nolan M."/>
            <person name="Ohm R.A."/>
            <person name="Patyshakuliyeva A."/>
            <person name="Rokas A."/>
            <person name="Ruiz-Duenas F.J."/>
            <person name="Sabat G."/>
            <person name="Salamov A."/>
            <person name="Samejima M."/>
            <person name="Schmutz J."/>
            <person name="Slot J.C."/>
            <person name="St John F."/>
            <person name="Stenlid J."/>
            <person name="Sun H."/>
            <person name="Sun S."/>
            <person name="Syed K."/>
            <person name="Tsang A."/>
            <person name="Wiebenga A."/>
            <person name="Young D."/>
            <person name="Pisabarro A."/>
            <person name="Eastwood D.C."/>
            <person name="Martin F."/>
            <person name="Cullen D."/>
            <person name="Grigoriev I.V."/>
            <person name="Hibbett D.S."/>
        </authorList>
    </citation>
    <scope>NUCLEOTIDE SEQUENCE [LARGE SCALE GENOMIC DNA]</scope>
    <source>
        <strain evidence="8 9">ATCC 11539</strain>
    </source>
</reference>
<proteinExistence type="inferred from homology"/>
<dbReference type="RefSeq" id="XP_007864781.1">
    <property type="nucleotide sequence ID" value="XM_007866590.1"/>
</dbReference>
<organism evidence="8 9">
    <name type="scientific">Gloeophyllum trabeum (strain ATCC 11539 / FP-39264 / Madison 617)</name>
    <name type="common">Brown rot fungus</name>
    <dbReference type="NCBI Taxonomy" id="670483"/>
    <lineage>
        <taxon>Eukaryota</taxon>
        <taxon>Fungi</taxon>
        <taxon>Dikarya</taxon>
        <taxon>Basidiomycota</taxon>
        <taxon>Agaricomycotina</taxon>
        <taxon>Agaricomycetes</taxon>
        <taxon>Gloeophyllales</taxon>
        <taxon>Gloeophyllaceae</taxon>
        <taxon>Gloeophyllum</taxon>
    </lineage>
</organism>
<dbReference type="SUPFAM" id="SSF56399">
    <property type="entry name" value="ADP-ribosylation"/>
    <property type="match status" value="1"/>
</dbReference>
<name>S7RQ84_GLOTA</name>
<dbReference type="GO" id="GO:0006388">
    <property type="term" value="P:tRNA splicing, via endonucleolytic cleavage and ligation"/>
    <property type="evidence" value="ECO:0007669"/>
    <property type="project" value="TreeGrafter"/>
</dbReference>
<dbReference type="GeneID" id="19305921"/>
<feature type="region of interest" description="Disordered" evidence="7">
    <location>
        <begin position="257"/>
        <end position="281"/>
    </location>
</feature>
<dbReference type="EC" id="2.7.1.160" evidence="3"/>